<organism evidence="1 2">
    <name type="scientific">Floridaenema flaviceps BLCC-F50</name>
    <dbReference type="NCBI Taxonomy" id="3153642"/>
    <lineage>
        <taxon>Bacteria</taxon>
        <taxon>Bacillati</taxon>
        <taxon>Cyanobacteriota</taxon>
        <taxon>Cyanophyceae</taxon>
        <taxon>Oscillatoriophycideae</taxon>
        <taxon>Aerosakkonematales</taxon>
        <taxon>Aerosakkonemataceae</taxon>
        <taxon>Floridanema</taxon>
        <taxon>Floridanema flaviceps</taxon>
    </lineage>
</organism>
<dbReference type="EMBL" id="JBHFNR010000015">
    <property type="protein sequence ID" value="MFB2891723.1"/>
    <property type="molecule type" value="Genomic_DNA"/>
</dbReference>
<keyword evidence="2" id="KW-1185">Reference proteome</keyword>
<protein>
    <recommendedName>
        <fullName evidence="3">Ribbon-helix-helix domain-containing protein</fullName>
    </recommendedName>
</protein>
<dbReference type="RefSeq" id="WP_413261396.1">
    <property type="nucleotide sequence ID" value="NZ_JBHFNR010000015.1"/>
</dbReference>
<evidence type="ECO:0000313" key="1">
    <source>
        <dbReference type="EMBL" id="MFB2891723.1"/>
    </source>
</evidence>
<proteinExistence type="predicted"/>
<evidence type="ECO:0000313" key="2">
    <source>
        <dbReference type="Proteomes" id="UP001576784"/>
    </source>
</evidence>
<accession>A0ABV4XKF8</accession>
<reference evidence="1 2" key="1">
    <citation type="submission" date="2024-09" db="EMBL/GenBank/DDBJ databases">
        <title>Floridaenema gen nov. (Aerosakkonemataceae, Aerosakkonematales ord. nov., Cyanobacteria) from benthic tropical and subtropical fresh waters, with the description of four new species.</title>
        <authorList>
            <person name="Moretto J.A."/>
            <person name="Berthold D.E."/>
            <person name="Lefler F.W."/>
            <person name="Huang I.-S."/>
            <person name="Laughinghouse H. IV."/>
        </authorList>
    </citation>
    <scope>NUCLEOTIDE SEQUENCE [LARGE SCALE GENOMIC DNA]</scope>
    <source>
        <strain evidence="1 2">BLCC-F50</strain>
    </source>
</reference>
<comment type="caution">
    <text evidence="1">The sequence shown here is derived from an EMBL/GenBank/DDBJ whole genome shotgun (WGS) entry which is preliminary data.</text>
</comment>
<dbReference type="Proteomes" id="UP001576784">
    <property type="component" value="Unassembled WGS sequence"/>
</dbReference>
<name>A0ABV4XKF8_9CYAN</name>
<sequence>MKRDKEGKFAQKNDEYRSVRSLRLTDSTWEALGSVAQSQGITRADLLELLVRSKCLPLPSNTRVEGEIEPRLVESALLRIEELESLCSNILKDLKLGKQAPRYQVVQKAFSRLLVLAKSRVNTHVIHG</sequence>
<gene>
    <name evidence="1" type="ORF">ACE1CI_02150</name>
</gene>
<evidence type="ECO:0008006" key="3">
    <source>
        <dbReference type="Google" id="ProtNLM"/>
    </source>
</evidence>